<evidence type="ECO:0000313" key="2">
    <source>
        <dbReference type="EMBL" id="PSJ93496.1"/>
    </source>
</evidence>
<gene>
    <name evidence="2" type="ORF">C7R93_18430</name>
</gene>
<feature type="transmembrane region" description="Helical" evidence="1">
    <location>
        <begin position="26"/>
        <end position="45"/>
    </location>
</feature>
<dbReference type="Proteomes" id="UP000240419">
    <property type="component" value="Unassembled WGS sequence"/>
</dbReference>
<sequence>MFLPIISILMSIWLFREAKLRNENKILWSILGLLFSFLSIGFFHLKHRNRIQGIVALIFGVLIYSITLKNYFS</sequence>
<reference evidence="2 3" key="1">
    <citation type="submission" date="2018-03" db="EMBL/GenBank/DDBJ databases">
        <title>Brevisbacillus phylogenomics.</title>
        <authorList>
            <person name="Dunlap C."/>
        </authorList>
    </citation>
    <scope>NUCLEOTIDE SEQUENCE [LARGE SCALE GENOMIC DNA]</scope>
    <source>
        <strain evidence="2 3">NRRL NRS-1210</strain>
    </source>
</reference>
<keyword evidence="1" id="KW-1133">Transmembrane helix</keyword>
<evidence type="ECO:0008006" key="4">
    <source>
        <dbReference type="Google" id="ProtNLM"/>
    </source>
</evidence>
<protein>
    <recommendedName>
        <fullName evidence="4">DUF3953 domain-containing protein</fullName>
    </recommendedName>
</protein>
<dbReference type="OrthoDB" id="2930714at2"/>
<comment type="caution">
    <text evidence="2">The sequence shown here is derived from an EMBL/GenBank/DDBJ whole genome shotgun (WGS) entry which is preliminary data.</text>
</comment>
<name>A0A2P7V2P9_9BACL</name>
<evidence type="ECO:0000313" key="3">
    <source>
        <dbReference type="Proteomes" id="UP000240419"/>
    </source>
</evidence>
<dbReference type="AlphaFoldDB" id="A0A2P7V2P9"/>
<accession>A0A2P7V2P9</accession>
<keyword evidence="1" id="KW-0472">Membrane</keyword>
<feature type="transmembrane region" description="Helical" evidence="1">
    <location>
        <begin position="51"/>
        <end position="72"/>
    </location>
</feature>
<keyword evidence="1" id="KW-0812">Transmembrane</keyword>
<keyword evidence="3" id="KW-1185">Reference proteome</keyword>
<dbReference type="EMBL" id="PXZM01000029">
    <property type="protein sequence ID" value="PSJ93496.1"/>
    <property type="molecule type" value="Genomic_DNA"/>
</dbReference>
<evidence type="ECO:0000256" key="1">
    <source>
        <dbReference type="SAM" id="Phobius"/>
    </source>
</evidence>
<proteinExistence type="predicted"/>
<organism evidence="2 3">
    <name type="scientific">Brevibacillus fortis</name>
    <dbReference type="NCBI Taxonomy" id="2126352"/>
    <lineage>
        <taxon>Bacteria</taxon>
        <taxon>Bacillati</taxon>
        <taxon>Bacillota</taxon>
        <taxon>Bacilli</taxon>
        <taxon>Bacillales</taxon>
        <taxon>Paenibacillaceae</taxon>
        <taxon>Brevibacillus</taxon>
    </lineage>
</organism>